<dbReference type="InterPro" id="IPR057326">
    <property type="entry name" value="KR_dom"/>
</dbReference>
<evidence type="ECO:0000313" key="15">
    <source>
        <dbReference type="EMBL" id="QNU13192.1"/>
    </source>
</evidence>
<dbReference type="InterPro" id="IPR020806">
    <property type="entry name" value="PKS_PP-bd"/>
</dbReference>
<keyword evidence="6" id="KW-0540">Nuclease</keyword>
<dbReference type="InterPro" id="IPR001227">
    <property type="entry name" value="Ac_transferase_dom_sf"/>
</dbReference>
<feature type="domain" description="Carrier" evidence="12">
    <location>
        <begin position="1985"/>
        <end position="2062"/>
    </location>
</feature>
<dbReference type="Gene3D" id="3.30.70.3290">
    <property type="match status" value="2"/>
</dbReference>
<dbReference type="Pfam" id="PF13602">
    <property type="entry name" value="ADH_zinc_N_2"/>
    <property type="match status" value="1"/>
</dbReference>
<dbReference type="Gene3D" id="3.40.50.1820">
    <property type="entry name" value="alpha/beta hydrolase"/>
    <property type="match status" value="1"/>
</dbReference>
<dbReference type="Gene3D" id="3.40.50.720">
    <property type="entry name" value="NAD(P)-binding Rossmann-like Domain"/>
    <property type="match status" value="1"/>
</dbReference>
<dbReference type="FunFam" id="3.10.10.10:FF:000007">
    <property type="entry name" value="Retrovirus-related Pol polyprotein from transposon 17.6-like Protein"/>
    <property type="match status" value="1"/>
</dbReference>
<evidence type="ECO:0000256" key="7">
    <source>
        <dbReference type="ARBA" id="ARBA00022759"/>
    </source>
</evidence>
<keyword evidence="9" id="KW-0695">RNA-directed DNA polymerase</keyword>
<dbReference type="InterPro" id="IPR016039">
    <property type="entry name" value="Thiolase-like"/>
</dbReference>
<dbReference type="InterPro" id="IPR018201">
    <property type="entry name" value="Ketoacyl_synth_AS"/>
</dbReference>
<evidence type="ECO:0000256" key="3">
    <source>
        <dbReference type="ARBA" id="ARBA00022670"/>
    </source>
</evidence>
<evidence type="ECO:0000259" key="14">
    <source>
        <dbReference type="PROSITE" id="PS52019"/>
    </source>
</evidence>
<dbReference type="GO" id="GO:0008233">
    <property type="term" value="F:peptidase activity"/>
    <property type="evidence" value="ECO:0007669"/>
    <property type="project" value="UniProtKB-KW"/>
</dbReference>
<dbReference type="InterPro" id="IPR000477">
    <property type="entry name" value="RT_dom"/>
</dbReference>
<dbReference type="SMR" id="A0A7H1RHJ7"/>
<dbReference type="GO" id="GO:0006633">
    <property type="term" value="P:fatty acid biosynthetic process"/>
    <property type="evidence" value="ECO:0007669"/>
    <property type="project" value="InterPro"/>
</dbReference>
<dbReference type="SMART" id="SM00825">
    <property type="entry name" value="PKS_KS"/>
    <property type="match status" value="1"/>
</dbReference>
<evidence type="ECO:0000256" key="5">
    <source>
        <dbReference type="ARBA" id="ARBA00022695"/>
    </source>
</evidence>
<dbReference type="FunFam" id="3.40.50.720:FF:000209">
    <property type="entry name" value="Polyketide synthase Pks12"/>
    <property type="match status" value="1"/>
</dbReference>
<organism evidence="15">
    <name type="scientific">Locusta migratoria</name>
    <name type="common">Migratory locust</name>
    <dbReference type="NCBI Taxonomy" id="7004"/>
    <lineage>
        <taxon>Eukaryota</taxon>
        <taxon>Metazoa</taxon>
        <taxon>Ecdysozoa</taxon>
        <taxon>Arthropoda</taxon>
        <taxon>Hexapoda</taxon>
        <taxon>Insecta</taxon>
        <taxon>Pterygota</taxon>
        <taxon>Neoptera</taxon>
        <taxon>Polyneoptera</taxon>
        <taxon>Orthoptera</taxon>
        <taxon>Caelifera</taxon>
        <taxon>Acrididea</taxon>
        <taxon>Acridomorpha</taxon>
        <taxon>Acridoidea</taxon>
        <taxon>Acrididae</taxon>
        <taxon>Oedipodinae</taxon>
        <taxon>Locusta</taxon>
    </lineage>
</organism>
<dbReference type="Gene3D" id="3.10.129.110">
    <property type="entry name" value="Polyketide synthase dehydratase"/>
    <property type="match status" value="1"/>
</dbReference>
<dbReference type="InterPro" id="IPR020841">
    <property type="entry name" value="PKS_Beta-ketoAc_synthase_dom"/>
</dbReference>
<dbReference type="Gene3D" id="1.10.1200.10">
    <property type="entry name" value="ACP-like"/>
    <property type="match status" value="1"/>
</dbReference>
<feature type="region of interest" description="N-terminal hotdog fold" evidence="11">
    <location>
        <begin position="846"/>
        <end position="971"/>
    </location>
</feature>
<dbReference type="InterPro" id="IPR029058">
    <property type="entry name" value="AB_hydrolase_fold"/>
</dbReference>
<dbReference type="Gene3D" id="3.40.47.10">
    <property type="match status" value="1"/>
</dbReference>
<dbReference type="PROSITE" id="PS00606">
    <property type="entry name" value="KS3_1"/>
    <property type="match status" value="1"/>
</dbReference>
<dbReference type="GO" id="GO:0016491">
    <property type="term" value="F:oxidoreductase activity"/>
    <property type="evidence" value="ECO:0007669"/>
    <property type="project" value="InterPro"/>
</dbReference>
<feature type="region of interest" description="C-terminal hotdog fold" evidence="11">
    <location>
        <begin position="984"/>
        <end position="1109"/>
    </location>
</feature>
<dbReference type="GO" id="GO:0004315">
    <property type="term" value="F:3-oxoacyl-[acyl-carrier-protein] synthase activity"/>
    <property type="evidence" value="ECO:0007669"/>
    <property type="project" value="InterPro"/>
</dbReference>
<dbReference type="SMART" id="SM00823">
    <property type="entry name" value="PKS_PP"/>
    <property type="match status" value="1"/>
</dbReference>
<dbReference type="Pfam" id="PF00078">
    <property type="entry name" value="RVT_1"/>
    <property type="match status" value="2"/>
</dbReference>
<dbReference type="Pfam" id="PF08659">
    <property type="entry name" value="KR"/>
    <property type="match status" value="1"/>
</dbReference>
<feature type="domain" description="Ketosynthase family 3 (KS3)" evidence="13">
    <location>
        <begin position="31"/>
        <end position="435"/>
    </location>
</feature>
<keyword evidence="1" id="KW-0596">Phosphopantetheine</keyword>
<dbReference type="SUPFAM" id="SSF53474">
    <property type="entry name" value="alpha/beta-Hydrolases"/>
    <property type="match status" value="1"/>
</dbReference>
<feature type="domain" description="PKS/mFAS DH" evidence="14">
    <location>
        <begin position="846"/>
        <end position="1109"/>
    </location>
</feature>
<keyword evidence="4" id="KW-0808">Transferase</keyword>
<dbReference type="SMART" id="SM00822">
    <property type="entry name" value="PKS_KR"/>
    <property type="match status" value="1"/>
</dbReference>
<dbReference type="CDD" id="cd01647">
    <property type="entry name" value="RT_LTR"/>
    <property type="match status" value="1"/>
</dbReference>
<evidence type="ECO:0000256" key="2">
    <source>
        <dbReference type="ARBA" id="ARBA00022553"/>
    </source>
</evidence>
<sequence>MTKTSGSSAALPDVYAEFIPAGKKLASPPPGEELVISGISGRFPKSVGMYELQDNLLNLHDLISDVDSGFQGSSNIPHRLGKIPCAQKFDASFFGVDANTAYHADPLMRLQMETTYEAIVDAGFHPHSLRNKRVAVITSGIFSESEVAVFNYENIGKGLMYCNRALQAGVIAYWLGVTGPVYVADTACSSSMFALDAAYQFIRTGKCDAAIVAGANLCLHEFSTAQFANLGVLSVDGICRSFDDAGNGYVRSEVTGTIFVQKAKDARRMYAKLIHMQTNCDGYKKEGITYPSGLMQELLLRRFYEESGVDLQSVKYIEAHGTGTKVGDPEELRALDRVFCSGRKDDCPILIGSVKSNLGHSEPVSGIASLAKVILSMESGLIPANANYKKPRSGAKSLEEGRLKVVAEHTPFPGGPVPVNSFGFGGCNSHTVIAPNPKEKINNCIRKDGLPRLVAVSGRTSEAVNSILSHVEDMRKVDAEFVSLLHDVYATNIPGHLYRGYTVVPAVLGSCCRTVELSPMEKKCSVHMILTLGENKCNSATVGSLMQFDIFAATMNECFQALILEGVDLLYAAFSTDGDEWALRNSVTTAVQISLLSLLTAIGVKIDVFIGSCPARTYAEGGYTIEEAVRAAYELDVEERHDCLKGASYFSTMDMQTGYWQIQVDEADKEKTAFITSDGLYEFKVMPSGLCNAPATFERMMDNLLRHLKWTTCLCYLDDIVVLSKTFEEHLSRLSTVLKCVQTAELITHLQFSLAAVGMHTPHNYIKRNYEGFRTQVKEIIVLEISPVSKLPNSLNILSNSRTLLQILGRLYLSHVDLHLTELYPKVQYPVSRGTTMLSPFIRWEHSEDWFLTTGNSSEVMAGDQAFTVDVKMLQKKNQFLFGHSIDGRFLYPATGYIIMVLQGFCMRKNLDMSKHKVLFENVRFLRATNVPKTASVVFEVISSAGSHEFEIMEGGSLIVTGKFQLCDAPMLSDGLELPKPAPGVPMDKKDIYKEMKLRGYNYNGIFRSLVSLDPSASVGHIAWQENWIAYMDNMLQIGIFQQDTRNLYVPVRIKRIVADFSKHTECIAKSDETGAIPIYSWKEIRLVRSGGIEIYGLYASPIPKRRVMAEPVLENYGFVPYQGQINLSLKELLRVSVHVALENNPMVKKVKTVEVPGDNCTEFLSTEIASIFADLPVIQANLTVLGETPSSNPPEGIQFEKHDLNKEQGCLLVLGTGLVFGKNSQYLKNAVAALSDNGFIISKETLNGDIRDLEQSLIVVMNYAISDGNDHLIVMKKGNPKPDIQFVNVSGNDCTWLPRLKSLVQKGQNEVVLVAQGNNNSGILGLTNCIRMEPGGTCIRCLFIKDHKAPAFDPNLEFYRSQLALDLAMNVYEKGCWGSYRHLPLKPPKTVKTAHAFNVVKNIGDLSSSVWQQGYLDPTRDINDDGFAFVYYSALNFRDIMTATGRLSYDVVNPDRCTQDCIQGIEFSGRDKNGRRVMGLASRGSMSTMIVTNPITVFPVPDNWTLEEAATVPAVYCTVMLALIRGGGLRKGQSVLIHAGTGGIGQAAINYCSFHGCDIFTTVGTPQKKEFILKNFPQVPESHIGNSRDTSFEEMVMRETKGRGVDVVLNSLAEEKLQASVRCLARGGRFFEIGKFDLANDNKLAMDVQSRDITITSVMFDAFFDNDKMQDDLKVISEVLRNGLKEGSIKPLVRTTFKVDEVEQAYRYMAAAKHIGKVLVVVREEEPQKVIRPSIPEMEAESRFYCKSELTYIIIGGLGGFGLELADWLILRKAKKLILTSRKGISNGYQQSRIRLWMNYGVKVIVSTADVTTQEGCYNLLVEANKLGSVGGIFNLAVDLQDAVLENQTVESFHKSAGPKAVATGLLDVISQKLCPQLHSFVVFSSVSCGRGNAGQSNYGWSNSVMERICEERHSKGLPAVAIQWGAVGDVGLVAKMQDDDKEFVIGGTLPQRITSCLSLLDTFLLQPCPIVASMVVAEKRGVLSESANVLEYVANVLGIKDLKSVNHNAPLAELGMDSMMAVEIKQAVEITFEVFLTAEEVRNLTLSALVEMAKKPASEAEVEVPEEVGKGIRQGCSLSPMLFNLCNDQAIKESKEKFGEGIKVQGEEIKTLHFADDIVILSETAKDLEEQLQGMDSVLEGAYKMNINKSKTMVMECSLRKSADAEGIKLVPTFAIVGFSFGGLVALELTALLEAQGHKGSLVLIDSSPDYLKSSAQAFGEDYSLTWLSEFLPKMGCGPTAALKLHAEGAGLEWPEKLEVAMKLFPDVEIQNSHEARSFLSTIYNRLTEVHSGSGTYKTIQSPVRLIKSTESAIPGIGEAYGLEKICKNIEGIHTVTGTHYSIVEEPETANIINNMLKN</sequence>
<dbReference type="PROSITE" id="PS52004">
    <property type="entry name" value="KS3_2"/>
    <property type="match status" value="1"/>
</dbReference>
<proteinExistence type="evidence at transcript level"/>
<dbReference type="SUPFAM" id="SSF53901">
    <property type="entry name" value="Thiolase-like"/>
    <property type="match status" value="1"/>
</dbReference>
<name>A0A7H1RHJ7_LOCMI</name>
<dbReference type="Pfam" id="PF21149">
    <property type="entry name" value="FAS_pseudo-KR"/>
    <property type="match status" value="1"/>
</dbReference>
<dbReference type="GO" id="GO:0004312">
    <property type="term" value="F:fatty acid synthase activity"/>
    <property type="evidence" value="ECO:0007669"/>
    <property type="project" value="TreeGrafter"/>
</dbReference>
<dbReference type="Gene3D" id="3.40.366.10">
    <property type="entry name" value="Malonyl-Coenzyme A Acyl Carrier Protein, domain 2"/>
    <property type="match status" value="1"/>
</dbReference>
<dbReference type="Pfam" id="PF00109">
    <property type="entry name" value="ketoacyl-synt"/>
    <property type="match status" value="1"/>
</dbReference>
<dbReference type="InterPro" id="IPR014030">
    <property type="entry name" value="Ketoacyl_synth_N"/>
</dbReference>
<dbReference type="PROSITE" id="PS50075">
    <property type="entry name" value="CARRIER"/>
    <property type="match status" value="1"/>
</dbReference>
<dbReference type="InterPro" id="IPR042104">
    <property type="entry name" value="PKS_dehydratase_sf"/>
</dbReference>
<dbReference type="GO" id="GO:0004519">
    <property type="term" value="F:endonuclease activity"/>
    <property type="evidence" value="ECO:0007669"/>
    <property type="project" value="UniProtKB-KW"/>
</dbReference>
<dbReference type="InterPro" id="IPR049900">
    <property type="entry name" value="PKS_mFAS_DH"/>
</dbReference>
<dbReference type="InterPro" id="IPR036736">
    <property type="entry name" value="ACP-like_sf"/>
</dbReference>
<dbReference type="InterPro" id="IPR036291">
    <property type="entry name" value="NAD(P)-bd_dom_sf"/>
</dbReference>
<evidence type="ECO:0000256" key="1">
    <source>
        <dbReference type="ARBA" id="ARBA00022450"/>
    </source>
</evidence>
<dbReference type="InterPro" id="IPR043502">
    <property type="entry name" value="DNA/RNA_pol_sf"/>
</dbReference>
<accession>A0A7H1RHJ7</accession>
<dbReference type="GO" id="GO:0006508">
    <property type="term" value="P:proteolysis"/>
    <property type="evidence" value="ECO:0007669"/>
    <property type="project" value="UniProtKB-KW"/>
</dbReference>
<evidence type="ECO:0000259" key="12">
    <source>
        <dbReference type="PROSITE" id="PS50075"/>
    </source>
</evidence>
<gene>
    <name evidence="15" type="primary">FAS1</name>
</gene>
<dbReference type="InterPro" id="IPR011032">
    <property type="entry name" value="GroES-like_sf"/>
</dbReference>
<dbReference type="EMBL" id="MN863497">
    <property type="protein sequence ID" value="QNU13192.1"/>
    <property type="molecule type" value="mRNA"/>
</dbReference>
<dbReference type="CDD" id="cd00833">
    <property type="entry name" value="PKS"/>
    <property type="match status" value="1"/>
</dbReference>
<dbReference type="Pfam" id="PF02801">
    <property type="entry name" value="Ketoacyl-synt_C"/>
    <property type="match status" value="1"/>
</dbReference>
<evidence type="ECO:0000256" key="6">
    <source>
        <dbReference type="ARBA" id="ARBA00022722"/>
    </source>
</evidence>
<dbReference type="InterPro" id="IPR020843">
    <property type="entry name" value="ER"/>
</dbReference>
<keyword evidence="3" id="KW-0645">Protease</keyword>
<dbReference type="PROSITE" id="PS52019">
    <property type="entry name" value="PKS_MFAS_DH"/>
    <property type="match status" value="1"/>
</dbReference>
<dbReference type="PANTHER" id="PTHR43775">
    <property type="entry name" value="FATTY ACID SYNTHASE"/>
    <property type="match status" value="1"/>
</dbReference>
<dbReference type="InterPro" id="IPR013968">
    <property type="entry name" value="PKS_KR"/>
</dbReference>
<dbReference type="PANTHER" id="PTHR43775:SF23">
    <property type="entry name" value="FATTY ACID SYNTHASE 3"/>
    <property type="match status" value="1"/>
</dbReference>
<dbReference type="SUPFAM" id="SSF47336">
    <property type="entry name" value="ACP-like"/>
    <property type="match status" value="1"/>
</dbReference>
<dbReference type="Pfam" id="PF16197">
    <property type="entry name" value="KAsynt_C_assoc"/>
    <property type="match status" value="1"/>
</dbReference>
<dbReference type="InterPro" id="IPR032821">
    <property type="entry name" value="PKS_assoc"/>
</dbReference>
<dbReference type="InterPro" id="IPR050091">
    <property type="entry name" value="PKS_NRPS_Biosynth_Enz"/>
</dbReference>
<feature type="active site" description="Proton acceptor; for dehydratase activity" evidence="11">
    <location>
        <position position="884"/>
    </location>
</feature>
<evidence type="ECO:0000256" key="11">
    <source>
        <dbReference type="PROSITE-ProRule" id="PRU01363"/>
    </source>
</evidence>
<dbReference type="Gene3D" id="3.90.180.10">
    <property type="entry name" value="Medium-chain alcohol dehydrogenases, catalytic domain"/>
    <property type="match status" value="1"/>
</dbReference>
<keyword evidence="2" id="KW-0597">Phosphoprotein</keyword>
<dbReference type="Gene3D" id="3.30.70.270">
    <property type="match status" value="1"/>
</dbReference>
<dbReference type="CDD" id="cd08954">
    <property type="entry name" value="KR_1_FAS_SDR_x"/>
    <property type="match status" value="1"/>
</dbReference>
<dbReference type="InterPro" id="IPR009081">
    <property type="entry name" value="PP-bd_ACP"/>
</dbReference>
<keyword evidence="10" id="KW-0511">Multifunctional enzyme</keyword>
<dbReference type="InterPro" id="IPR049391">
    <property type="entry name" value="FAS_pseudo-KR"/>
</dbReference>
<dbReference type="SMART" id="SM00829">
    <property type="entry name" value="PKS_ER"/>
    <property type="match status" value="1"/>
</dbReference>
<feature type="active site" description="Proton donor; for dehydratase activity" evidence="11">
    <location>
        <position position="1033"/>
    </location>
</feature>
<dbReference type="SUPFAM" id="SSF51735">
    <property type="entry name" value="NAD(P)-binding Rossmann-fold domains"/>
    <property type="match status" value="2"/>
</dbReference>
<dbReference type="SUPFAM" id="SSF56672">
    <property type="entry name" value="DNA/RNA polymerases"/>
    <property type="match status" value="2"/>
</dbReference>
<reference evidence="15" key="1">
    <citation type="journal article" date="2020" name="Insect Mol. Biol.">
        <title>Two fatty acid synthase genes from the integument contribute to cuticular hydrocarbon biosynthesis and cuticle permeability in Locusta migratoria.</title>
        <authorList>
            <person name="Yang Y."/>
            <person name="Zhao X."/>
            <person name="Niu N."/>
            <person name="Zhao Y."/>
            <person name="Liu W."/>
            <person name="Moussian B."/>
            <person name="Zhang J."/>
        </authorList>
    </citation>
    <scope>NUCLEOTIDE SEQUENCE</scope>
</reference>
<dbReference type="CDD" id="cd05195">
    <property type="entry name" value="enoyl_red"/>
    <property type="match status" value="1"/>
</dbReference>
<evidence type="ECO:0000256" key="8">
    <source>
        <dbReference type="ARBA" id="ARBA00022801"/>
    </source>
</evidence>
<dbReference type="InterPro" id="IPR014031">
    <property type="entry name" value="Ketoacyl_synth_C"/>
</dbReference>
<keyword evidence="8" id="KW-0378">Hydrolase</keyword>
<evidence type="ECO:0000256" key="10">
    <source>
        <dbReference type="ARBA" id="ARBA00023268"/>
    </source>
</evidence>
<dbReference type="InterPro" id="IPR043128">
    <property type="entry name" value="Rev_trsase/Diguanyl_cyclase"/>
</dbReference>
<evidence type="ECO:0000256" key="9">
    <source>
        <dbReference type="ARBA" id="ARBA00022918"/>
    </source>
</evidence>
<evidence type="ECO:0000256" key="4">
    <source>
        <dbReference type="ARBA" id="ARBA00022679"/>
    </source>
</evidence>
<keyword evidence="7" id="KW-0255">Endonuclease</keyword>
<dbReference type="GO" id="GO:0003964">
    <property type="term" value="F:RNA-directed DNA polymerase activity"/>
    <property type="evidence" value="ECO:0007669"/>
    <property type="project" value="UniProtKB-KW"/>
</dbReference>
<evidence type="ECO:0000259" key="13">
    <source>
        <dbReference type="PROSITE" id="PS52004"/>
    </source>
</evidence>
<protein>
    <submittedName>
        <fullName evidence="15">Fatty acid synthase 1</fullName>
    </submittedName>
</protein>
<dbReference type="GO" id="GO:0031177">
    <property type="term" value="F:phosphopantetheine binding"/>
    <property type="evidence" value="ECO:0007669"/>
    <property type="project" value="InterPro"/>
</dbReference>
<dbReference type="Pfam" id="PF00550">
    <property type="entry name" value="PP-binding"/>
    <property type="match status" value="1"/>
</dbReference>
<keyword evidence="5" id="KW-0548">Nucleotidyltransferase</keyword>
<dbReference type="SUPFAM" id="SSF50129">
    <property type="entry name" value="GroES-like"/>
    <property type="match status" value="1"/>
</dbReference>